<protein>
    <submittedName>
        <fullName evidence="2">Uncharacterized protein LOC111087846 isoform X1</fullName>
    </submittedName>
</protein>
<dbReference type="GeneID" id="111087846"/>
<accession>A0ABM1T736</accession>
<dbReference type="Proteomes" id="UP000694941">
    <property type="component" value="Unplaced"/>
</dbReference>
<sequence>MYTVSTEICGRSETSLWTTRLQPTGHVMHMTENSDHDETTIACLDVLVIMISRLSISAYKSYRHCVNLLLWPTSLGLTSTDEIVHLLRTFWDDLVMFPVETISRVLVNSFGHTP</sequence>
<evidence type="ECO:0000313" key="1">
    <source>
        <dbReference type="Proteomes" id="UP000694941"/>
    </source>
</evidence>
<gene>
    <name evidence="2" type="primary">LOC111087846</name>
</gene>
<organism evidence="1 2">
    <name type="scientific">Limulus polyphemus</name>
    <name type="common">Atlantic horseshoe crab</name>
    <dbReference type="NCBI Taxonomy" id="6850"/>
    <lineage>
        <taxon>Eukaryota</taxon>
        <taxon>Metazoa</taxon>
        <taxon>Ecdysozoa</taxon>
        <taxon>Arthropoda</taxon>
        <taxon>Chelicerata</taxon>
        <taxon>Merostomata</taxon>
        <taxon>Xiphosura</taxon>
        <taxon>Limulidae</taxon>
        <taxon>Limulus</taxon>
    </lineage>
</organism>
<reference evidence="2" key="1">
    <citation type="submission" date="2025-08" db="UniProtKB">
        <authorList>
            <consortium name="RefSeq"/>
        </authorList>
    </citation>
    <scope>IDENTIFICATION</scope>
    <source>
        <tissue evidence="2">Muscle</tissue>
    </source>
</reference>
<name>A0ABM1T736_LIMPO</name>
<evidence type="ECO:0000313" key="2">
    <source>
        <dbReference type="RefSeq" id="XP_022251692.1"/>
    </source>
</evidence>
<keyword evidence="1" id="KW-1185">Reference proteome</keyword>
<dbReference type="RefSeq" id="XP_022251692.1">
    <property type="nucleotide sequence ID" value="XM_022395984.1"/>
</dbReference>
<proteinExistence type="predicted"/>